<evidence type="ECO:0000313" key="4">
    <source>
        <dbReference type="Proteomes" id="UP000075221"/>
    </source>
</evidence>
<dbReference type="EMBL" id="CP015970">
    <property type="protein sequence ID" value="AOZ47689.1"/>
    <property type="molecule type" value="Genomic_DNA"/>
</dbReference>
<accession>A0AAC8YGG5</accession>
<keyword evidence="1" id="KW-1133">Transmembrane helix</keyword>
<name>A0AAC8YGG5_9ACTN</name>
<dbReference type="Proteomes" id="UP000178666">
    <property type="component" value="Chromosome"/>
</dbReference>
<dbReference type="GeneID" id="88086668"/>
<gene>
    <name evidence="3" type="ORF">A8L58_14530</name>
    <name evidence="2" type="ORF">AXH35_13080</name>
</gene>
<dbReference type="RefSeq" id="WP_028700338.1">
    <property type="nucleotide sequence ID" value="NZ_CP013126.1"/>
</dbReference>
<protein>
    <recommendedName>
        <fullName evidence="6">DUF5652 domain-containing protein</fullName>
    </recommendedName>
</protein>
<dbReference type="Proteomes" id="UP000075221">
    <property type="component" value="Chromosome"/>
</dbReference>
<keyword evidence="5" id="KW-1185">Reference proteome</keyword>
<evidence type="ECO:0000313" key="3">
    <source>
        <dbReference type="EMBL" id="AOZ47689.1"/>
    </source>
</evidence>
<feature type="transmembrane region" description="Helical" evidence="1">
    <location>
        <begin position="49"/>
        <end position="68"/>
    </location>
</feature>
<sequence length="73" mass="7694">MAGKKWAELSKPVQVGLVVLGGAEAALKVCSLIDLARRPAGRVRGPKALWALGLMTVNSLGAVPLIYLTKGRR</sequence>
<evidence type="ECO:0008006" key="6">
    <source>
        <dbReference type="Google" id="ProtNLM"/>
    </source>
</evidence>
<evidence type="ECO:0000313" key="5">
    <source>
        <dbReference type="Proteomes" id="UP000178666"/>
    </source>
</evidence>
<dbReference type="KEGG" id="aaci:ASQ49_01500"/>
<organism evidence="2 4">
    <name type="scientific">Acidipropionibacterium acidipropionici</name>
    <dbReference type="NCBI Taxonomy" id="1748"/>
    <lineage>
        <taxon>Bacteria</taxon>
        <taxon>Bacillati</taxon>
        <taxon>Actinomycetota</taxon>
        <taxon>Actinomycetes</taxon>
        <taxon>Propionibacteriales</taxon>
        <taxon>Propionibacteriaceae</taxon>
        <taxon>Acidipropionibacterium</taxon>
    </lineage>
</organism>
<evidence type="ECO:0000256" key="1">
    <source>
        <dbReference type="SAM" id="Phobius"/>
    </source>
</evidence>
<dbReference type="EMBL" id="CP014352">
    <property type="protein sequence ID" value="AMS06233.1"/>
    <property type="molecule type" value="Genomic_DNA"/>
</dbReference>
<dbReference type="AlphaFoldDB" id="A0AAC8YGG5"/>
<reference evidence="3 5" key="1">
    <citation type="journal article" date="2016" name="Plant Dis.">
        <title>Improved production of propionic acid using genome shuffling.</title>
        <authorList>
            <person name="Luna-Flores C.H."/>
            <person name="Palfreyman R.W."/>
            <person name="Kromer J.O."/>
            <person name="Nielsen L.K."/>
            <person name="Marcellin E."/>
        </authorList>
    </citation>
    <scope>NUCLEOTIDE SEQUENCE [LARGE SCALE GENOMIC DNA]</scope>
    <source>
        <strain evidence="3 5">F3E8</strain>
    </source>
</reference>
<evidence type="ECO:0000313" key="2">
    <source>
        <dbReference type="EMBL" id="AMS06233.1"/>
    </source>
</evidence>
<keyword evidence="1" id="KW-0812">Transmembrane</keyword>
<proteinExistence type="predicted"/>
<keyword evidence="1" id="KW-0472">Membrane</keyword>
<reference evidence="2 4" key="2">
    <citation type="submission" date="2016-02" db="EMBL/GenBank/DDBJ databases">
        <title>Complete Genome Sequence of Propionibacterium acidipropionici ATCC 55737.</title>
        <authorList>
            <person name="Luna Flores C.H."/>
            <person name="Nielsen L.K."/>
            <person name="Marcellin E."/>
        </authorList>
    </citation>
    <scope>NUCLEOTIDE SEQUENCE [LARGE SCALE GENOMIC DNA]</scope>
    <source>
        <strain evidence="2 4">ATCC 55737</strain>
    </source>
</reference>